<protein>
    <recommendedName>
        <fullName evidence="3">Translocation and assembly module subunit TamA</fullName>
    </recommendedName>
    <alternativeName>
        <fullName evidence="9">Autotransporter assembly factor TamA</fullName>
    </alternativeName>
</protein>
<dbReference type="Pfam" id="PF01103">
    <property type="entry name" value="Omp85"/>
    <property type="match status" value="1"/>
</dbReference>
<keyword evidence="7" id="KW-0472">Membrane</keyword>
<comment type="caution">
    <text evidence="15">The sequence shown here is derived from an EMBL/GenBank/DDBJ whole genome shotgun (WGS) entry which is preliminary data.</text>
</comment>
<sequence>MLLRGFIFFIVLVASTSAFAEILTVSIKGTDKQQSANIRAYLGKVPETEQLRASFIFNARSASEKAMQAIGYYHSSVKLDLDKSKKVWHLTLHVHPGPETTLTEVSIRVLGEAKDHRGFKKIGQESGLIVGKRLNHGAYNEVKSQLLSRGLNLGFFDSKLTQSRIEVNRNNNTAKVFLEYDSGPRNRLGEVTFVGTDLESDLLYQMVDFEPGSPYRSRKLNKLNSELAESGYFSSIKVLPLIDERSDNIVPVRVELTPAPRHKVDLGVGYSTDSKGRVSTTWRTPKINKYGHSQETKLEYSKVNPYLRFRYNVPLEHPTNDVLQFGLGVESNEYADLDSTMYTALIGRNTVNDGWVRQYYVRYLQERWDVLEDRNRGEFILPGITLSKLHRRGNPLDPEHGFRQIYLMEMAGEELGSDATIVRAQAQFKWVNRFAEKHRLVTRANFGASYNEDRELSDVPPSLRFYAGGDESIRGFSYQSLGPRIDYVDAEGEDQTITIGGRYLAVGSLEYQYYVTEKWRVVTFSDFGNAFDDVETDIEAAYSVGGGVHWMSPVGAIKVEVGYGISEDDPPWRLHISMGAEL</sequence>
<evidence type="ECO:0000256" key="6">
    <source>
        <dbReference type="ARBA" id="ARBA00022729"/>
    </source>
</evidence>
<dbReference type="GO" id="GO:0009306">
    <property type="term" value="P:protein secretion"/>
    <property type="evidence" value="ECO:0007669"/>
    <property type="project" value="TreeGrafter"/>
</dbReference>
<comment type="subcellular location">
    <subcellularLocation>
        <location evidence="1">Cell outer membrane</location>
    </subcellularLocation>
</comment>
<evidence type="ECO:0000256" key="7">
    <source>
        <dbReference type="ARBA" id="ARBA00023136"/>
    </source>
</evidence>
<evidence type="ECO:0000256" key="8">
    <source>
        <dbReference type="ARBA" id="ARBA00023237"/>
    </source>
</evidence>
<evidence type="ECO:0000256" key="10">
    <source>
        <dbReference type="ARBA" id="ARBA00093548"/>
    </source>
</evidence>
<evidence type="ECO:0000256" key="9">
    <source>
        <dbReference type="ARBA" id="ARBA00033063"/>
    </source>
</evidence>
<feature type="domain" description="POTRA" evidence="13">
    <location>
        <begin position="188"/>
        <end position="255"/>
    </location>
</feature>
<feature type="domain" description="TamA POTRA" evidence="14">
    <location>
        <begin position="25"/>
        <end position="96"/>
    </location>
</feature>
<evidence type="ECO:0000259" key="12">
    <source>
        <dbReference type="Pfam" id="PF01103"/>
    </source>
</evidence>
<dbReference type="Pfam" id="PF07244">
    <property type="entry name" value="POTRA"/>
    <property type="match status" value="1"/>
</dbReference>
<dbReference type="PANTHER" id="PTHR12815:SF47">
    <property type="entry name" value="TRANSLOCATION AND ASSEMBLY MODULE SUBUNIT TAMA"/>
    <property type="match status" value="1"/>
</dbReference>
<dbReference type="Pfam" id="PF17243">
    <property type="entry name" value="POTRA_TamA_1"/>
    <property type="match status" value="1"/>
</dbReference>
<reference evidence="15 16" key="1">
    <citation type="journal article" date="2013" name="Antonie Van Leeuwenhoek">
        <title>Echinimonas agarilytica gen. nov., sp. nov., a new gammaproteobacterium isolated from the sea urchin Strongylocentrotus intermedius.</title>
        <authorList>
            <person name="Nedashkovskaya O.I."/>
            <person name="Stenkova A.M."/>
            <person name="Zhukova N.V."/>
            <person name="Van Trappen S."/>
            <person name="Lee J.S."/>
            <person name="Kim S.B."/>
        </authorList>
    </citation>
    <scope>NUCLEOTIDE SEQUENCE [LARGE SCALE GENOMIC DNA]</scope>
    <source>
        <strain evidence="15 16">KMM 6351</strain>
    </source>
</reference>
<dbReference type="RefSeq" id="WP_251260690.1">
    <property type="nucleotide sequence ID" value="NZ_JAMQGP010000002.1"/>
</dbReference>
<comment type="similarity">
    <text evidence="2">Belongs to the TamA family.</text>
</comment>
<proteinExistence type="inferred from homology"/>
<feature type="domain" description="Bacterial surface antigen (D15)" evidence="12">
    <location>
        <begin position="268"/>
        <end position="579"/>
    </location>
</feature>
<evidence type="ECO:0000256" key="11">
    <source>
        <dbReference type="SAM" id="SignalP"/>
    </source>
</evidence>
<accession>A0AA41W5V6</accession>
<dbReference type="Gene3D" id="2.40.160.50">
    <property type="entry name" value="membrane protein fhac: a member of the omp85/tpsb transporter family"/>
    <property type="match status" value="1"/>
</dbReference>
<evidence type="ECO:0000256" key="1">
    <source>
        <dbReference type="ARBA" id="ARBA00004442"/>
    </source>
</evidence>
<name>A0AA41W5V6_9GAMM</name>
<feature type="chain" id="PRO_5041281667" description="Translocation and assembly module subunit TamA" evidence="11">
    <location>
        <begin position="21"/>
        <end position="582"/>
    </location>
</feature>
<dbReference type="InterPro" id="IPR035243">
    <property type="entry name" value="TamA_POTRA_Dom_1"/>
</dbReference>
<keyword evidence="6 11" id="KW-0732">Signal</keyword>
<dbReference type="InterPro" id="IPR000184">
    <property type="entry name" value="Bac_surfAg_D15"/>
</dbReference>
<feature type="signal peptide" evidence="11">
    <location>
        <begin position="1"/>
        <end position="20"/>
    </location>
</feature>
<evidence type="ECO:0000256" key="5">
    <source>
        <dbReference type="ARBA" id="ARBA00022692"/>
    </source>
</evidence>
<evidence type="ECO:0000256" key="3">
    <source>
        <dbReference type="ARBA" id="ARBA00015419"/>
    </source>
</evidence>
<evidence type="ECO:0000259" key="13">
    <source>
        <dbReference type="Pfam" id="PF07244"/>
    </source>
</evidence>
<dbReference type="GO" id="GO:0009279">
    <property type="term" value="C:cell outer membrane"/>
    <property type="evidence" value="ECO:0007669"/>
    <property type="project" value="UniProtKB-SubCell"/>
</dbReference>
<keyword evidence="5" id="KW-0812">Transmembrane</keyword>
<dbReference type="AlphaFoldDB" id="A0AA41W5V6"/>
<dbReference type="InterPro" id="IPR010827">
    <property type="entry name" value="BamA/TamA_POTRA"/>
</dbReference>
<keyword evidence="4" id="KW-1134">Transmembrane beta strand</keyword>
<comment type="subunit">
    <text evidence="10">Interacts with TamB to form the translocation and assembly module (TAM).</text>
</comment>
<evidence type="ECO:0000259" key="14">
    <source>
        <dbReference type="Pfam" id="PF17243"/>
    </source>
</evidence>
<dbReference type="Proteomes" id="UP001165393">
    <property type="component" value="Unassembled WGS sequence"/>
</dbReference>
<gene>
    <name evidence="15" type="ORF">NAF29_06615</name>
</gene>
<evidence type="ECO:0000313" key="16">
    <source>
        <dbReference type="Proteomes" id="UP001165393"/>
    </source>
</evidence>
<evidence type="ECO:0000256" key="4">
    <source>
        <dbReference type="ARBA" id="ARBA00022452"/>
    </source>
</evidence>
<keyword evidence="16" id="KW-1185">Reference proteome</keyword>
<evidence type="ECO:0000256" key="2">
    <source>
        <dbReference type="ARBA" id="ARBA00010248"/>
    </source>
</evidence>
<dbReference type="GO" id="GO:0097347">
    <property type="term" value="C:TAM protein secretion complex"/>
    <property type="evidence" value="ECO:0007669"/>
    <property type="project" value="TreeGrafter"/>
</dbReference>
<evidence type="ECO:0000313" key="15">
    <source>
        <dbReference type="EMBL" id="MCM2679341.1"/>
    </source>
</evidence>
<dbReference type="Gene3D" id="3.10.20.310">
    <property type="entry name" value="membrane protein fhac"/>
    <property type="match status" value="3"/>
</dbReference>
<dbReference type="EMBL" id="JAMQGP010000002">
    <property type="protein sequence ID" value="MCM2679341.1"/>
    <property type="molecule type" value="Genomic_DNA"/>
</dbReference>
<keyword evidence="8" id="KW-0998">Cell outer membrane</keyword>
<organism evidence="15 16">
    <name type="scientific">Echinimonas agarilytica</name>
    <dbReference type="NCBI Taxonomy" id="1215918"/>
    <lineage>
        <taxon>Bacteria</taxon>
        <taxon>Pseudomonadati</taxon>
        <taxon>Pseudomonadota</taxon>
        <taxon>Gammaproteobacteria</taxon>
        <taxon>Alteromonadales</taxon>
        <taxon>Echinimonadaceae</taxon>
        <taxon>Echinimonas</taxon>
    </lineage>
</organism>
<dbReference type="PANTHER" id="PTHR12815">
    <property type="entry name" value="SORTING AND ASSEMBLY MACHINERY SAMM50 PROTEIN FAMILY MEMBER"/>
    <property type="match status" value="1"/>
</dbReference>
<dbReference type="InterPro" id="IPR039910">
    <property type="entry name" value="D15-like"/>
</dbReference>